<accession>A0ABV9P046</accession>
<dbReference type="RefSeq" id="WP_377910895.1">
    <property type="nucleotide sequence ID" value="NZ_JBHSGK010000021.1"/>
</dbReference>
<dbReference type="InterPro" id="IPR010611">
    <property type="entry name" value="3D_dom"/>
</dbReference>
<protein>
    <submittedName>
        <fullName evidence="5">Peptidoglycan-binding protein</fullName>
    </submittedName>
</protein>
<organism evidence="5 6">
    <name type="scientific">Bacillus daqingensis</name>
    <dbReference type="NCBI Taxonomy" id="872396"/>
    <lineage>
        <taxon>Bacteria</taxon>
        <taxon>Bacillati</taxon>
        <taxon>Bacillota</taxon>
        <taxon>Bacilli</taxon>
        <taxon>Bacillales</taxon>
        <taxon>Bacillaceae</taxon>
        <taxon>Bacillus</taxon>
    </lineage>
</organism>
<dbReference type="InterPro" id="IPR002477">
    <property type="entry name" value="Peptidoglycan-bd-like"/>
</dbReference>
<dbReference type="InterPro" id="IPR036366">
    <property type="entry name" value="PGBDSf"/>
</dbReference>
<proteinExistence type="predicted"/>
<evidence type="ECO:0000313" key="6">
    <source>
        <dbReference type="Proteomes" id="UP001595896"/>
    </source>
</evidence>
<dbReference type="Pfam" id="PF06725">
    <property type="entry name" value="3D"/>
    <property type="match status" value="1"/>
</dbReference>
<name>A0ABV9P046_9BACI</name>
<gene>
    <name evidence="5" type="ORF">ACFO4L_17190</name>
</gene>
<dbReference type="EMBL" id="JBHSGK010000021">
    <property type="protein sequence ID" value="MFC4738310.1"/>
    <property type="molecule type" value="Genomic_DNA"/>
</dbReference>
<reference evidence="6" key="1">
    <citation type="journal article" date="2019" name="Int. J. Syst. Evol. Microbiol.">
        <title>The Global Catalogue of Microorganisms (GCM) 10K type strain sequencing project: providing services to taxonomists for standard genome sequencing and annotation.</title>
        <authorList>
            <consortium name="The Broad Institute Genomics Platform"/>
            <consortium name="The Broad Institute Genome Sequencing Center for Infectious Disease"/>
            <person name="Wu L."/>
            <person name="Ma J."/>
        </authorList>
    </citation>
    <scope>NUCLEOTIDE SEQUENCE [LARGE SCALE GENOMIC DNA]</scope>
    <source>
        <strain evidence="6">JCM 12165</strain>
    </source>
</reference>
<feature type="region of interest" description="Disordered" evidence="2">
    <location>
        <begin position="179"/>
        <end position="350"/>
    </location>
</feature>
<evidence type="ECO:0000313" key="5">
    <source>
        <dbReference type="EMBL" id="MFC4738310.1"/>
    </source>
</evidence>
<feature type="domain" description="Peptidoglycan binding-like" evidence="3">
    <location>
        <begin position="54"/>
        <end position="105"/>
    </location>
</feature>
<sequence>MKKMNESLTSIKRLGLSAVAAGAILFAGGNAVSADEGSELGEELLYEGKTSVHVEELNELLSERGLLEEGNDVYTADTAAAVTDFQKEYDLMVDGLAGVQTAKALSELSHGDTGYLVEELQQDLNDLGKYNFDIDGIFGPITEEAVQELQAAYGLEQSGVATPETISALYDAVNAAPQAQENAADESAVAEAAEEEAAAEEAAAEEAAAEEAAAEEAAAEEAAAEEAAAEEAAAEEAAAEEAAAEEAAAEEAAAEEAAAEEAAAEEAAAEEAAAEEAAAEEAAAEEAAAEEAAAEEAAAEEAAAEEAAAEEAAAEEAAAEEAAAEEAAAEEAAAEEAAATSSSSGEAEGETLTVEATAYTANCTGCTGVTATGIDLNANPDQKVIAVDPNVIPLGSTVEVEGYGTAIAGDTGGAITGNKVDLYMQSHQEAINFGRQTINVTVVDTP</sequence>
<dbReference type="PANTHER" id="PTHR39160">
    <property type="entry name" value="CELL WALL-BINDING PROTEIN YOCH"/>
    <property type="match status" value="1"/>
</dbReference>
<comment type="caution">
    <text evidence="5">The sequence shown here is derived from an EMBL/GenBank/DDBJ whole genome shotgun (WGS) entry which is preliminary data.</text>
</comment>
<dbReference type="InterPro" id="IPR036365">
    <property type="entry name" value="PGBD-like_sf"/>
</dbReference>
<evidence type="ECO:0000256" key="2">
    <source>
        <dbReference type="SAM" id="MobiDB-lite"/>
    </source>
</evidence>
<keyword evidence="1" id="KW-0732">Signal</keyword>
<evidence type="ECO:0000259" key="4">
    <source>
        <dbReference type="Pfam" id="PF06725"/>
    </source>
</evidence>
<dbReference type="InterPro" id="IPR051933">
    <property type="entry name" value="Resuscitation_pf_RpfB"/>
</dbReference>
<dbReference type="Proteomes" id="UP001595896">
    <property type="component" value="Unassembled WGS sequence"/>
</dbReference>
<dbReference type="Pfam" id="PF01471">
    <property type="entry name" value="PG_binding_1"/>
    <property type="match status" value="2"/>
</dbReference>
<dbReference type="Gene3D" id="1.10.101.10">
    <property type="entry name" value="PGBD-like superfamily/PGBD"/>
    <property type="match status" value="2"/>
</dbReference>
<feature type="domain" description="3D" evidence="4">
    <location>
        <begin position="383"/>
        <end position="443"/>
    </location>
</feature>
<dbReference type="SUPFAM" id="SSF50685">
    <property type="entry name" value="Barwin-like endoglucanases"/>
    <property type="match status" value="1"/>
</dbReference>
<evidence type="ECO:0000256" key="1">
    <source>
        <dbReference type="ARBA" id="ARBA00022729"/>
    </source>
</evidence>
<dbReference type="PANTHER" id="PTHR39160:SF6">
    <property type="entry name" value="CELL WALL-BINDING PROTEIN YOCH"/>
    <property type="match status" value="1"/>
</dbReference>
<dbReference type="InterPro" id="IPR036908">
    <property type="entry name" value="RlpA-like_sf"/>
</dbReference>
<dbReference type="SUPFAM" id="SSF47090">
    <property type="entry name" value="PGBD-like"/>
    <property type="match status" value="2"/>
</dbReference>
<evidence type="ECO:0000259" key="3">
    <source>
        <dbReference type="Pfam" id="PF01471"/>
    </source>
</evidence>
<feature type="compositionally biased region" description="Low complexity" evidence="2">
    <location>
        <begin position="335"/>
        <end position="344"/>
    </location>
</feature>
<keyword evidence="6" id="KW-1185">Reference proteome</keyword>
<feature type="domain" description="Peptidoglycan binding-like" evidence="3">
    <location>
        <begin position="114"/>
        <end position="169"/>
    </location>
</feature>
<feature type="compositionally biased region" description="Acidic residues" evidence="2">
    <location>
        <begin position="192"/>
        <end position="334"/>
    </location>
</feature>
<dbReference type="CDD" id="cd22786">
    <property type="entry name" value="DPBB_YuiC-like"/>
    <property type="match status" value="1"/>
</dbReference>